<evidence type="ECO:0000259" key="1">
    <source>
        <dbReference type="SMART" id="SM00306"/>
    </source>
</evidence>
<dbReference type="InterPro" id="IPR006141">
    <property type="entry name" value="Intein_N"/>
</dbReference>
<dbReference type="InterPro" id="IPR036844">
    <property type="entry name" value="Hint_dom_sf"/>
</dbReference>
<proteinExistence type="predicted"/>
<accession>A0A2N0AFB4</accession>
<evidence type="ECO:0000313" key="2">
    <source>
        <dbReference type="EMBL" id="PJZ82986.1"/>
    </source>
</evidence>
<gene>
    <name evidence="2" type="ORF">CH364_18565</name>
</gene>
<dbReference type="NCBIfam" id="TIGR01445">
    <property type="entry name" value="intein_Nterm"/>
    <property type="match status" value="1"/>
</dbReference>
<name>A0A2N0AFB4_9LEPT</name>
<sequence>RHGILENVIGDIVDDVKTSLGYVSSDLVEQVDGKFRVRTCFVAGTKVHTKDGLKNIEDIKAGDVVASANQYTGKVSYKKVKQTFVKQTPRIYTLTYNNGTTVETTGDHPFYIQGKGWTSAAELATGDVSLILNGLRESKDTVKSANELRDIQFLASLTIISIGIKEKETTVYNFEVEDDHTYFVTEAGIWVHNAPTEGYTAPWTPADDSCKADANGCRNTILGLPENREAHAKGFKEGLKNIAESALDSFLLVGDAVACGMSGTKTSCENTEKNIATAVDKAKAIYDDPVKFLADTVSGVVEKGRDIGGKNGKEKAAQTTTEIVAPIVAGQALKSIPIGKIPDVPGGHKVDLMGGNKGTPGYKNYDLQATNGIADDVANFGKHFGPNSVGELVVNNPQTSFLAQVTPAIRPGGTITLRGQFANSNFSTIWDAPNVPGYKTISRKTGLSPKGYTKSTGSPIIGTMNEIILEKE</sequence>
<reference evidence="2 3" key="1">
    <citation type="submission" date="2017-07" db="EMBL/GenBank/DDBJ databases">
        <title>Leptospira spp. isolated from tropical soils.</title>
        <authorList>
            <person name="Thibeaux R."/>
            <person name="Iraola G."/>
            <person name="Ferres I."/>
            <person name="Bierque E."/>
            <person name="Girault D."/>
            <person name="Soupe-Gilbert M.-E."/>
            <person name="Picardeau M."/>
            <person name="Goarant C."/>
        </authorList>
    </citation>
    <scope>NUCLEOTIDE SEQUENCE [LARGE SCALE GENOMIC DNA]</scope>
    <source>
        <strain evidence="2 3">FH2-B-A1</strain>
    </source>
</reference>
<organism evidence="2 3">
    <name type="scientific">Leptospira harrisiae</name>
    <dbReference type="NCBI Taxonomy" id="2023189"/>
    <lineage>
        <taxon>Bacteria</taxon>
        <taxon>Pseudomonadati</taxon>
        <taxon>Spirochaetota</taxon>
        <taxon>Spirochaetia</taxon>
        <taxon>Leptospirales</taxon>
        <taxon>Leptospiraceae</taxon>
        <taxon>Leptospira</taxon>
    </lineage>
</organism>
<dbReference type="PROSITE" id="PS50817">
    <property type="entry name" value="INTEIN_N_TER"/>
    <property type="match status" value="1"/>
</dbReference>
<feature type="domain" description="Hint" evidence="1">
    <location>
        <begin position="38"/>
        <end position="133"/>
    </location>
</feature>
<dbReference type="SUPFAM" id="SSF51294">
    <property type="entry name" value="Hedgehog/intein (Hint) domain"/>
    <property type="match status" value="1"/>
</dbReference>
<protein>
    <recommendedName>
        <fullName evidence="1">Hint domain-containing protein</fullName>
    </recommendedName>
</protein>
<feature type="non-terminal residue" evidence="2">
    <location>
        <position position="1"/>
    </location>
</feature>
<dbReference type="EMBL" id="NPDX01000011">
    <property type="protein sequence ID" value="PJZ82986.1"/>
    <property type="molecule type" value="Genomic_DNA"/>
</dbReference>
<dbReference type="InterPro" id="IPR003587">
    <property type="entry name" value="Hint_dom_N"/>
</dbReference>
<dbReference type="NCBIfam" id="TIGR01443">
    <property type="entry name" value="intein_Cterm"/>
    <property type="match status" value="1"/>
</dbReference>
<dbReference type="Proteomes" id="UP000232145">
    <property type="component" value="Unassembled WGS sequence"/>
</dbReference>
<dbReference type="Gene3D" id="2.170.16.10">
    <property type="entry name" value="Hedgehog/Intein (Hint) domain"/>
    <property type="match status" value="1"/>
</dbReference>
<evidence type="ECO:0000313" key="3">
    <source>
        <dbReference type="Proteomes" id="UP000232145"/>
    </source>
</evidence>
<comment type="caution">
    <text evidence="2">The sequence shown here is derived from an EMBL/GenBank/DDBJ whole genome shotgun (WGS) entry which is preliminary data.</text>
</comment>
<keyword evidence="3" id="KW-1185">Reference proteome</keyword>
<dbReference type="CDD" id="cd00081">
    <property type="entry name" value="Hint"/>
    <property type="match status" value="1"/>
</dbReference>
<dbReference type="Pfam" id="PF07591">
    <property type="entry name" value="PT-HINT"/>
    <property type="match status" value="1"/>
</dbReference>
<dbReference type="PROSITE" id="PS50818">
    <property type="entry name" value="INTEIN_C_TER"/>
    <property type="match status" value="1"/>
</dbReference>
<dbReference type="GO" id="GO:0016539">
    <property type="term" value="P:intein-mediated protein splicing"/>
    <property type="evidence" value="ECO:0007669"/>
    <property type="project" value="InterPro"/>
</dbReference>
<dbReference type="RefSeq" id="WP_244280428.1">
    <property type="nucleotide sequence ID" value="NZ_NPDX01000011.1"/>
</dbReference>
<dbReference type="InterPro" id="IPR030934">
    <property type="entry name" value="Intein_C"/>
</dbReference>
<dbReference type="AlphaFoldDB" id="A0A2N0AFB4"/>
<dbReference type="SMART" id="SM00306">
    <property type="entry name" value="HintN"/>
    <property type="match status" value="1"/>
</dbReference>